<protein>
    <submittedName>
        <fullName evidence="1">DUF6563 family protein</fullName>
    </submittedName>
</protein>
<name>A0ABV5F3A4_9FLAO</name>
<reference evidence="1 2" key="1">
    <citation type="submission" date="2024-09" db="EMBL/GenBank/DDBJ databases">
        <authorList>
            <person name="Sun Q."/>
            <person name="Mori K."/>
        </authorList>
    </citation>
    <scope>NUCLEOTIDE SEQUENCE [LARGE SCALE GENOMIC DNA]</scope>
    <source>
        <strain evidence="1 2">CECT 8286</strain>
    </source>
</reference>
<comment type="caution">
    <text evidence="1">The sequence shown here is derived from an EMBL/GenBank/DDBJ whole genome shotgun (WGS) entry which is preliminary data.</text>
</comment>
<proteinExistence type="predicted"/>
<dbReference type="Pfam" id="PF20201">
    <property type="entry name" value="DUF6563"/>
    <property type="match status" value="1"/>
</dbReference>
<gene>
    <name evidence="1" type="ORF">ACFFVB_12665</name>
</gene>
<keyword evidence="2" id="KW-1185">Reference proteome</keyword>
<dbReference type="InterPro" id="IPR046693">
    <property type="entry name" value="DUF6563"/>
</dbReference>
<evidence type="ECO:0000313" key="1">
    <source>
        <dbReference type="EMBL" id="MFB9053931.1"/>
    </source>
</evidence>
<organism evidence="1 2">
    <name type="scientific">Formosa undariae</name>
    <dbReference type="NCBI Taxonomy" id="1325436"/>
    <lineage>
        <taxon>Bacteria</taxon>
        <taxon>Pseudomonadati</taxon>
        <taxon>Bacteroidota</taxon>
        <taxon>Flavobacteriia</taxon>
        <taxon>Flavobacteriales</taxon>
        <taxon>Flavobacteriaceae</taxon>
        <taxon>Formosa</taxon>
    </lineage>
</organism>
<dbReference type="Proteomes" id="UP001589605">
    <property type="component" value="Unassembled WGS sequence"/>
</dbReference>
<dbReference type="EMBL" id="JBHMEZ010000012">
    <property type="protein sequence ID" value="MFB9053931.1"/>
    <property type="molecule type" value="Genomic_DNA"/>
</dbReference>
<evidence type="ECO:0000313" key="2">
    <source>
        <dbReference type="Proteomes" id="UP001589605"/>
    </source>
</evidence>
<accession>A0ABV5F3A4</accession>
<dbReference type="RefSeq" id="WP_382383281.1">
    <property type="nucleotide sequence ID" value="NZ_JBHMEZ010000012.1"/>
</dbReference>
<sequence>MQIWYAPLISDGEYLVIKAGVSNDIKEQKNQRKMGYTFAAMGGGIRGAQLAALRFLYVIDESMPGILKTREDLLQAFNKETEMTQDVYIRYLKRLNG</sequence>